<evidence type="ECO:0000256" key="2">
    <source>
        <dbReference type="ARBA" id="ARBA00007783"/>
    </source>
</evidence>
<evidence type="ECO:0000259" key="9">
    <source>
        <dbReference type="PROSITE" id="PS51012"/>
    </source>
</evidence>
<evidence type="ECO:0000256" key="3">
    <source>
        <dbReference type="ARBA" id="ARBA00022448"/>
    </source>
</evidence>
<evidence type="ECO:0000256" key="1">
    <source>
        <dbReference type="ARBA" id="ARBA00004651"/>
    </source>
</evidence>
<feature type="transmembrane region" description="Helical" evidence="8">
    <location>
        <begin position="171"/>
        <end position="195"/>
    </location>
</feature>
<evidence type="ECO:0000256" key="4">
    <source>
        <dbReference type="ARBA" id="ARBA00022475"/>
    </source>
</evidence>
<feature type="domain" description="ABC transmembrane type-2" evidence="9">
    <location>
        <begin position="136"/>
        <end position="366"/>
    </location>
</feature>
<evidence type="ECO:0000256" key="6">
    <source>
        <dbReference type="ARBA" id="ARBA00022989"/>
    </source>
</evidence>
<reference evidence="10 11" key="1">
    <citation type="submission" date="2016-11" db="EMBL/GenBank/DDBJ databases">
        <authorList>
            <person name="Jaros S."/>
            <person name="Januszkiewicz K."/>
            <person name="Wedrychowicz H."/>
        </authorList>
    </citation>
    <scope>NUCLEOTIDE SEQUENCE [LARGE SCALE GENOMIC DNA]</scope>
    <source>
        <strain evidence="10 11">DSM 24787</strain>
    </source>
</reference>
<dbReference type="Gene3D" id="3.40.1710.10">
    <property type="entry name" value="abc type-2 transporter like domain"/>
    <property type="match status" value="1"/>
</dbReference>
<dbReference type="OrthoDB" id="9808686at2"/>
<feature type="transmembrane region" description="Helical" evidence="8">
    <location>
        <begin position="285"/>
        <end position="305"/>
    </location>
</feature>
<dbReference type="PANTHER" id="PTHR30294:SF29">
    <property type="entry name" value="MULTIDRUG ABC TRANSPORTER PERMEASE YBHS-RELATED"/>
    <property type="match status" value="1"/>
</dbReference>
<evidence type="ECO:0000313" key="10">
    <source>
        <dbReference type="EMBL" id="SIN93152.1"/>
    </source>
</evidence>
<feature type="transmembrane region" description="Helical" evidence="8">
    <location>
        <begin position="21"/>
        <end position="40"/>
    </location>
</feature>
<organism evidence="10 11">
    <name type="scientific">Chitinophaga niabensis</name>
    <dbReference type="NCBI Taxonomy" id="536979"/>
    <lineage>
        <taxon>Bacteria</taxon>
        <taxon>Pseudomonadati</taxon>
        <taxon>Bacteroidota</taxon>
        <taxon>Chitinophagia</taxon>
        <taxon>Chitinophagales</taxon>
        <taxon>Chitinophagaceae</taxon>
        <taxon>Chitinophaga</taxon>
    </lineage>
</organism>
<gene>
    <name evidence="10" type="ORF">SAMN04488055_2153</name>
</gene>
<feature type="transmembrane region" description="Helical" evidence="8">
    <location>
        <begin position="222"/>
        <end position="246"/>
    </location>
</feature>
<keyword evidence="5 8" id="KW-0812">Transmembrane</keyword>
<dbReference type="InterPro" id="IPR051449">
    <property type="entry name" value="ABC-2_transporter_component"/>
</dbReference>
<comment type="subcellular location">
    <subcellularLocation>
        <location evidence="1 8">Cell membrane</location>
        <topology evidence="1 8">Multi-pass membrane protein</topology>
    </subcellularLocation>
</comment>
<evidence type="ECO:0000313" key="11">
    <source>
        <dbReference type="Proteomes" id="UP000185003"/>
    </source>
</evidence>
<sequence length="368" mass="41027">MRQFIVFVRKEFYHIFRDKRTLLILFGMPVILIVLFGFAITNEIHHVQIGVLDNARDTYSQQMIRKMTSSGYFTVKQHLRSADEIEAAFHKGDIKLVVVIPDHFGDKFYHQKKAPVQLLADASDPNTATTVINYATVIIGQYQQELTGRIELPLTINTEVRMEYNPSLKGVFLFVPGVMTLILMLVSAMMTSITITREKELGTMEILLVSPLRPMLIIAGKVVPYIALSFIIACIILGMGFFIFGMPIKGNLLLLLGECGLFGLTALSLGILISSITNSQQTAMMISMMALLLPTILLSGFVFPIESMPGPLQIISNIIPAKWFIIILKDVMLKGAGLRQILLPTAILGGMTLFFLVLSVRNFKTRLS</sequence>
<proteinExistence type="inferred from homology"/>
<dbReference type="EMBL" id="FSRA01000001">
    <property type="protein sequence ID" value="SIN93152.1"/>
    <property type="molecule type" value="Genomic_DNA"/>
</dbReference>
<dbReference type="PRINTS" id="PR00164">
    <property type="entry name" value="ABC2TRNSPORT"/>
</dbReference>
<keyword evidence="6 8" id="KW-1133">Transmembrane helix</keyword>
<keyword evidence="11" id="KW-1185">Reference proteome</keyword>
<dbReference type="PANTHER" id="PTHR30294">
    <property type="entry name" value="MEMBRANE COMPONENT OF ABC TRANSPORTER YHHJ-RELATED"/>
    <property type="match status" value="1"/>
</dbReference>
<dbReference type="GO" id="GO:0140359">
    <property type="term" value="F:ABC-type transporter activity"/>
    <property type="evidence" value="ECO:0007669"/>
    <property type="project" value="InterPro"/>
</dbReference>
<dbReference type="Proteomes" id="UP000185003">
    <property type="component" value="Unassembled WGS sequence"/>
</dbReference>
<dbReference type="RefSeq" id="WP_074239236.1">
    <property type="nucleotide sequence ID" value="NZ_FSRA01000001.1"/>
</dbReference>
<evidence type="ECO:0000256" key="8">
    <source>
        <dbReference type="RuleBase" id="RU361157"/>
    </source>
</evidence>
<accession>A0A1N6FD25</accession>
<feature type="transmembrane region" description="Helical" evidence="8">
    <location>
        <begin position="252"/>
        <end position="273"/>
    </location>
</feature>
<protein>
    <recommendedName>
        <fullName evidence="8">Transport permease protein</fullName>
    </recommendedName>
</protein>
<dbReference type="AlphaFoldDB" id="A0A1N6FD25"/>
<dbReference type="STRING" id="536979.SAMN04488055_2153"/>
<dbReference type="PROSITE" id="PS51012">
    <property type="entry name" value="ABC_TM2"/>
    <property type="match status" value="1"/>
</dbReference>
<dbReference type="InterPro" id="IPR000412">
    <property type="entry name" value="ABC_2_transport"/>
</dbReference>
<dbReference type="Pfam" id="PF12698">
    <property type="entry name" value="ABC2_membrane_3"/>
    <property type="match status" value="1"/>
</dbReference>
<evidence type="ECO:0000256" key="5">
    <source>
        <dbReference type="ARBA" id="ARBA00022692"/>
    </source>
</evidence>
<keyword evidence="4 8" id="KW-1003">Cell membrane</keyword>
<name>A0A1N6FD25_9BACT</name>
<evidence type="ECO:0000256" key="7">
    <source>
        <dbReference type="ARBA" id="ARBA00023136"/>
    </source>
</evidence>
<feature type="transmembrane region" description="Helical" evidence="8">
    <location>
        <begin position="341"/>
        <end position="360"/>
    </location>
</feature>
<dbReference type="InterPro" id="IPR047817">
    <property type="entry name" value="ABC2_TM_bact-type"/>
</dbReference>
<comment type="similarity">
    <text evidence="2 8">Belongs to the ABC-2 integral membrane protein family.</text>
</comment>
<dbReference type="InterPro" id="IPR013525">
    <property type="entry name" value="ABC2_TM"/>
</dbReference>
<keyword evidence="3 8" id="KW-0813">Transport</keyword>
<dbReference type="GO" id="GO:0043190">
    <property type="term" value="C:ATP-binding cassette (ABC) transporter complex"/>
    <property type="evidence" value="ECO:0007669"/>
    <property type="project" value="InterPro"/>
</dbReference>
<keyword evidence="7 8" id="KW-0472">Membrane</keyword>